<proteinExistence type="predicted"/>
<evidence type="ECO:0000313" key="2">
    <source>
        <dbReference type="EMBL" id="EEN48557.1"/>
    </source>
</evidence>
<feature type="compositionally biased region" description="Polar residues" evidence="1">
    <location>
        <begin position="131"/>
        <end position="150"/>
    </location>
</feature>
<feature type="compositionally biased region" description="Basic and acidic residues" evidence="1">
    <location>
        <begin position="306"/>
        <end position="316"/>
    </location>
</feature>
<feature type="compositionally biased region" description="Basic and acidic residues" evidence="1">
    <location>
        <begin position="278"/>
        <end position="298"/>
    </location>
</feature>
<dbReference type="InterPro" id="IPR031248">
    <property type="entry name" value="RNF213"/>
</dbReference>
<feature type="compositionally biased region" description="Polar residues" evidence="1">
    <location>
        <begin position="396"/>
        <end position="405"/>
    </location>
</feature>
<feature type="compositionally biased region" description="Acidic residues" evidence="1">
    <location>
        <begin position="454"/>
        <end position="469"/>
    </location>
</feature>
<organism>
    <name type="scientific">Branchiostoma floridae</name>
    <name type="common">Florida lancelet</name>
    <name type="synonym">Amphioxus</name>
    <dbReference type="NCBI Taxonomy" id="7739"/>
    <lineage>
        <taxon>Eukaryota</taxon>
        <taxon>Metazoa</taxon>
        <taxon>Chordata</taxon>
        <taxon>Cephalochordata</taxon>
        <taxon>Leptocardii</taxon>
        <taxon>Amphioxiformes</taxon>
        <taxon>Branchiostomatidae</taxon>
        <taxon>Branchiostoma</taxon>
    </lineage>
</organism>
<feature type="compositionally biased region" description="Basic and acidic residues" evidence="1">
    <location>
        <begin position="369"/>
        <end position="395"/>
    </location>
</feature>
<dbReference type="GO" id="GO:0016887">
    <property type="term" value="F:ATP hydrolysis activity"/>
    <property type="evidence" value="ECO:0007669"/>
    <property type="project" value="InterPro"/>
</dbReference>
<dbReference type="eggNOG" id="ENOG502QQ65">
    <property type="taxonomic scope" value="Eukaryota"/>
</dbReference>
<feature type="compositionally biased region" description="Polar residues" evidence="1">
    <location>
        <begin position="335"/>
        <end position="344"/>
    </location>
</feature>
<dbReference type="PANTHER" id="PTHR22605:SF16">
    <property type="entry name" value="E3 UBIQUITIN-PROTEIN LIGASE RNF213"/>
    <property type="match status" value="1"/>
</dbReference>
<feature type="compositionally biased region" description="Basic residues" evidence="1">
    <location>
        <begin position="42"/>
        <end position="53"/>
    </location>
</feature>
<feature type="compositionally biased region" description="Basic and acidic residues" evidence="1">
    <location>
        <begin position="430"/>
        <end position="439"/>
    </location>
</feature>
<feature type="compositionally biased region" description="Basic residues" evidence="1">
    <location>
        <begin position="440"/>
        <end position="449"/>
    </location>
</feature>
<feature type="region of interest" description="Disordered" evidence="1">
    <location>
        <begin position="167"/>
        <end position="470"/>
    </location>
</feature>
<feature type="compositionally biased region" description="Basic and acidic residues" evidence="1">
    <location>
        <begin position="54"/>
        <end position="78"/>
    </location>
</feature>
<feature type="compositionally biased region" description="Polar residues" evidence="1">
    <location>
        <begin position="259"/>
        <end position="275"/>
    </location>
</feature>
<feature type="compositionally biased region" description="Basic and acidic residues" evidence="1">
    <location>
        <begin position="1884"/>
        <end position="1895"/>
    </location>
</feature>
<protein>
    <submittedName>
        <fullName evidence="2">Uncharacterized protein</fullName>
    </submittedName>
</protein>
<dbReference type="PANTHER" id="PTHR22605">
    <property type="entry name" value="RZ-TYPE DOMAIN-CONTAINING PROTEIN"/>
    <property type="match status" value="1"/>
</dbReference>
<evidence type="ECO:0000256" key="1">
    <source>
        <dbReference type="SAM" id="MobiDB-lite"/>
    </source>
</evidence>
<feature type="region of interest" description="Disordered" evidence="1">
    <location>
        <begin position="25"/>
        <end position="155"/>
    </location>
</feature>
<sequence>MELLTANKLHKYLLHNLYLLSRRSPIKEKSSGGSGNQPKMTKSQKKRLKKKAKAEKQKPLVEKDGASDSNLHHNKAEKAAQSAQIPPTQPVPSFATLTNQGKGVKENEPAQTNRQTNDGSGKDSLPLGVQSKITSSQIENSRAVTDSSALPQGKECAVSVREVPCDESPDVLQQGAVGQEEAPSTKPENNEDAVLAPAQSPPTVSVREVPCDEQQDALQRSPEGQVEASTSKPENGGECAVLAPDQPPPDVPLSKQPGVPQNSQAESQVEASTARSEGIIKKDTSSAKADDHHGHDEYLQETTAPDGDRRKAECHPTETQGEDVDVKKALESEEATSIQGSNSAPERRQSGTELEEEEPDTMQEMSSKCNDDQKKTCSQTKKDAKMEHKPSEQKNEPSVGNGNQPKMSKRQRKKMEKKAKAEQQKNSVEPVKKDGASDRQRKKAGKGKPSHPDDGEEIEADDQIEEEDDKMSADKMTIYFHVLLRPGDFKYNPVQDHVEVRSNLNKDFKTLLKMSRKGKTDGYFVLEGKTSVSPHQVAGKAVEYKYAIVKDKGKGRTNIHWEFIHRWSSSGTIINRCMLIPKDRAKPGGVWHQYNDFMLPEDSTGASIVNWVKESFGFDRNGLIDARTEAVRIWLPKWEGLYGGDDAYSGNAADALSQIDDVDRGIARPLIVVGNSRPEVWELQGFNMKKVIEDYMSTRWDTFLPTSKEKQFPTDRLVSALAITYLVWKFGMNPSKEREADLLQALSVTVDTDKMTCEGLKEVFSHFDPVYIRELPTSIYSLVQRALLKGNPTPKWLLAIPILHFLRGDSRPFKQPDEEAKVGDRLWFGLEGMDKLWTSAKRCRFQTTEDNGRTIREMCSVCEYSLGVIVRESLSCYAVVASAVSVVASCMRLASAMLKPKGQEVEDADAAHVTRKELTDRIAQCYKSTSEAVHAWLKKNLCNAIASRKMRGDYESALTYPDEPKISLVYQAELFCQLDLEKLNSVVAECFTSAAFTAVESLCETKQEGEFLNKIAAFSPAAEKYGKLFSYVLRKTWHRIDEICEASLLRHLLTWQPFLGFFKMYAGASVLKETLDGDCQEKIAVAVSELEDVQKKLLDGTLTVESLEILIKCSCRFLELCKIIHPYNQGGEESEKTQQKPKQIYEEIFSTALDRRRVELEAFKEERRQLQTFLGMTEIIGQVDRSTLQQKVDANIDNLPVDDLCAAVKFDQIDDIQATANGFDLNEVPRVTYFNIAPRMKAILGPVGRLENSIVFHAIWKEQAEESRSRIRKQRDAELDEMPHLSEATEENPIVLSIDQVVTEVCQPALKAWEKQREDIETGEITFEDVDRHFGGTMGKEQDLHQEIATLSNNPKACWVKERTDQIRQYHLLEQYTDKARSVNDVRHTYQLEGDFSSVQTLLDSKNASFKMRPLRSIDDSVFQATSMLADLTEATSDALNTFVLSKPLVEWMRVHTKDTKELKVFADLASISAGETDIEIDRVNMLLSAGIGYGPLIYDLKKDAGFTEMMQAVKRLETYLTQDPNLPKKLRDMKNHLAWLTHVQESHGSVEKSSLSQAEAINAKGIYEIGDIIQPKDIHEPLDGVISLRLSQAEGDADDRHYSVSNLKTLQSKLMLIAGTADKGKEEVEKFVEVFNGVSRLGNVYLRLRKTGSVLFDKWTCTVFCDPNKKVKAIIDFGFGSSTLTGKDKDLVTEVTNLAKLMESCLEGWLEFVDFKRGVYPELNNFTTEQIVVLRRELANVVNGAKASSQAIVLLDSVKTLCTVNDLQEAFSMIDLDDEITVDIGDEALVEDGQEGASSPEGLDQEALLRELHKLVSDLSDDVANAALKVSKRGTFDETLNEAMDWCIMNHNNEELAQKILVENKDDTADQNELDLAEANLEQTKEQVDPRENASRLAPLMSASSLGDLTRRFVDEAKERDE</sequence>
<dbReference type="EMBL" id="GG666615">
    <property type="protein sequence ID" value="EEN48557.1"/>
    <property type="molecule type" value="Genomic_DNA"/>
</dbReference>
<gene>
    <name evidence="2" type="ORF">BRAFLDRAFT_108418</name>
</gene>
<feature type="region of interest" description="Disordered" evidence="1">
    <location>
        <begin position="1881"/>
        <end position="1903"/>
    </location>
</feature>
<accession>C3ZFR9</accession>
<dbReference type="InParanoid" id="C3ZFR9"/>
<reference evidence="2" key="1">
    <citation type="journal article" date="2008" name="Nature">
        <title>The amphioxus genome and the evolution of the chordate karyotype.</title>
        <authorList>
            <consortium name="US DOE Joint Genome Institute (JGI-PGF)"/>
            <person name="Putnam N.H."/>
            <person name="Butts T."/>
            <person name="Ferrier D.E.K."/>
            <person name="Furlong R.F."/>
            <person name="Hellsten U."/>
            <person name="Kawashima T."/>
            <person name="Robinson-Rechavi M."/>
            <person name="Shoguchi E."/>
            <person name="Terry A."/>
            <person name="Yu J.-K."/>
            <person name="Benito-Gutierrez E.L."/>
            <person name="Dubchak I."/>
            <person name="Garcia-Fernandez J."/>
            <person name="Gibson-Brown J.J."/>
            <person name="Grigoriev I.V."/>
            <person name="Horton A.C."/>
            <person name="de Jong P.J."/>
            <person name="Jurka J."/>
            <person name="Kapitonov V.V."/>
            <person name="Kohara Y."/>
            <person name="Kuroki Y."/>
            <person name="Lindquist E."/>
            <person name="Lucas S."/>
            <person name="Osoegawa K."/>
            <person name="Pennacchio L.A."/>
            <person name="Salamov A.A."/>
            <person name="Satou Y."/>
            <person name="Sauka-Spengler T."/>
            <person name="Schmutz J."/>
            <person name="Shin-I T."/>
            <person name="Toyoda A."/>
            <person name="Bronner-Fraser M."/>
            <person name="Fujiyama A."/>
            <person name="Holland L.Z."/>
            <person name="Holland P.W.H."/>
            <person name="Satoh N."/>
            <person name="Rokhsar D.S."/>
        </authorList>
    </citation>
    <scope>NUCLEOTIDE SEQUENCE [LARGE SCALE GENOMIC DNA]</scope>
    <source>
        <strain evidence="2">S238N-H82</strain>
        <tissue evidence="2">Testes</tissue>
    </source>
</reference>
<name>C3ZFR9_BRAFL</name>
<feature type="compositionally biased region" description="Polar residues" evidence="1">
    <location>
        <begin position="109"/>
        <end position="119"/>
    </location>
</feature>
<feature type="compositionally biased region" description="Basic residues" evidence="1">
    <location>
        <begin position="407"/>
        <end position="417"/>
    </location>
</feature>
<dbReference type="GO" id="GO:0004842">
    <property type="term" value="F:ubiquitin-protein transferase activity"/>
    <property type="evidence" value="ECO:0007669"/>
    <property type="project" value="InterPro"/>
</dbReference>